<accession>A0AAN1XWF6</accession>
<organism evidence="2 3">
    <name type="scientific">Vulcanimicrobium alpinum</name>
    <dbReference type="NCBI Taxonomy" id="3016050"/>
    <lineage>
        <taxon>Bacteria</taxon>
        <taxon>Bacillati</taxon>
        <taxon>Vulcanimicrobiota</taxon>
        <taxon>Vulcanimicrobiia</taxon>
        <taxon>Vulcanimicrobiales</taxon>
        <taxon>Vulcanimicrobiaceae</taxon>
        <taxon>Vulcanimicrobium</taxon>
    </lineage>
</organism>
<keyword evidence="3" id="KW-1185">Reference proteome</keyword>
<feature type="region of interest" description="Disordered" evidence="1">
    <location>
        <begin position="116"/>
        <end position="172"/>
    </location>
</feature>
<gene>
    <name evidence="2" type="ORF">WPS_19220</name>
</gene>
<sequence>MTPAHPSLALAALVSVLIDGSFVPSAPPPSLLDGRVVVPPSVVARFAERVEVSQGVLTAQRGAVRCSVRSIAGSDPPLVALAPLARCLGASVSWEPRGKTLAIAFAQTAEVRKPAPFDPRAPQVAPTRIFTPEPAPPTPRVIATGSPLPRRTAIPAVPSFPVATTSPRPSAP</sequence>
<dbReference type="KEGG" id="vab:WPS_19220"/>
<evidence type="ECO:0000313" key="2">
    <source>
        <dbReference type="EMBL" id="BDE06646.1"/>
    </source>
</evidence>
<proteinExistence type="predicted"/>
<protein>
    <submittedName>
        <fullName evidence="2">Uncharacterized protein</fullName>
    </submittedName>
</protein>
<dbReference type="Proteomes" id="UP001317532">
    <property type="component" value="Chromosome"/>
</dbReference>
<evidence type="ECO:0000313" key="3">
    <source>
        <dbReference type="Proteomes" id="UP001317532"/>
    </source>
</evidence>
<evidence type="ECO:0000256" key="1">
    <source>
        <dbReference type="SAM" id="MobiDB-lite"/>
    </source>
</evidence>
<feature type="compositionally biased region" description="Polar residues" evidence="1">
    <location>
        <begin position="162"/>
        <end position="172"/>
    </location>
</feature>
<name>A0AAN1XWF6_UNVUL</name>
<dbReference type="RefSeq" id="WP_317994296.1">
    <property type="nucleotide sequence ID" value="NZ_AP025523.1"/>
</dbReference>
<reference evidence="2 3" key="1">
    <citation type="journal article" date="2022" name="ISME Commun">
        <title>Vulcanimicrobium alpinus gen. nov. sp. nov., the first cultivated representative of the candidate phylum 'Eremiobacterota', is a metabolically versatile aerobic anoxygenic phototroph.</title>
        <authorList>
            <person name="Yabe S."/>
            <person name="Muto K."/>
            <person name="Abe K."/>
            <person name="Yokota A."/>
            <person name="Staudigel H."/>
            <person name="Tebo B.M."/>
        </authorList>
    </citation>
    <scope>NUCLEOTIDE SEQUENCE [LARGE SCALE GENOMIC DNA]</scope>
    <source>
        <strain evidence="2 3">WC8-2</strain>
    </source>
</reference>
<dbReference type="AlphaFoldDB" id="A0AAN1XWF6"/>
<dbReference type="EMBL" id="AP025523">
    <property type="protein sequence ID" value="BDE06646.1"/>
    <property type="molecule type" value="Genomic_DNA"/>
</dbReference>